<keyword evidence="2" id="KW-0812">Transmembrane</keyword>
<name>A0A1F6BDV4_9BACT</name>
<dbReference type="Gene3D" id="2.40.260.10">
    <property type="entry name" value="Sortase"/>
    <property type="match status" value="1"/>
</dbReference>
<dbReference type="STRING" id="1798401.A2363_01425"/>
<dbReference type="InterPro" id="IPR042003">
    <property type="entry name" value="Sortase_E"/>
</dbReference>
<dbReference type="CDD" id="cd05830">
    <property type="entry name" value="Sortase_E"/>
    <property type="match status" value="1"/>
</dbReference>
<keyword evidence="2" id="KW-0472">Membrane</keyword>
<keyword evidence="2" id="KW-1133">Transmembrane helix</keyword>
<keyword evidence="1" id="KW-0378">Hydrolase</keyword>
<dbReference type="Pfam" id="PF04203">
    <property type="entry name" value="Sortase"/>
    <property type="match status" value="1"/>
</dbReference>
<proteinExistence type="predicted"/>
<accession>A0A1F6BDV4</accession>
<dbReference type="InterPro" id="IPR023365">
    <property type="entry name" value="Sortase_dom-sf"/>
</dbReference>
<gene>
    <name evidence="3" type="ORF">A2363_01425</name>
</gene>
<evidence type="ECO:0000313" key="3">
    <source>
        <dbReference type="EMBL" id="OGG35141.1"/>
    </source>
</evidence>
<sequence length="214" mass="23956">MPKRIAPYHIGIVILVLALVFVAWLLSVLLPIIEVEITYRYKKVLRDTFAVSDIRGLILPQFRFDFRGITSTHTTDGITIPAVFIDEPVVYNVDPNNRSAYLAALGQGVAHASGTAFPGIPRLGYYFAHSSTPNLVRQYNAVFYLLGKLNPGDEIYIWHAGDRFDYKVTEKKITAPDDVSFLQTNSPAETIVLQTCWPPGTTLQRLLVFAARTQ</sequence>
<evidence type="ECO:0008006" key="5">
    <source>
        <dbReference type="Google" id="ProtNLM"/>
    </source>
</evidence>
<dbReference type="NCBIfam" id="TIGR01076">
    <property type="entry name" value="sortase_fam"/>
    <property type="match status" value="1"/>
</dbReference>
<dbReference type="AlphaFoldDB" id="A0A1F6BDV4"/>
<dbReference type="GO" id="GO:0016787">
    <property type="term" value="F:hydrolase activity"/>
    <property type="evidence" value="ECO:0007669"/>
    <property type="project" value="UniProtKB-KW"/>
</dbReference>
<dbReference type="SUPFAM" id="SSF63817">
    <property type="entry name" value="Sortase"/>
    <property type="match status" value="1"/>
</dbReference>
<comment type="caution">
    <text evidence="3">The sequence shown here is derived from an EMBL/GenBank/DDBJ whole genome shotgun (WGS) entry which is preliminary data.</text>
</comment>
<dbReference type="Proteomes" id="UP000176186">
    <property type="component" value="Unassembled WGS sequence"/>
</dbReference>
<reference evidence="3 4" key="1">
    <citation type="journal article" date="2016" name="Nat. Commun.">
        <title>Thousands of microbial genomes shed light on interconnected biogeochemical processes in an aquifer system.</title>
        <authorList>
            <person name="Anantharaman K."/>
            <person name="Brown C.T."/>
            <person name="Hug L.A."/>
            <person name="Sharon I."/>
            <person name="Castelle C.J."/>
            <person name="Probst A.J."/>
            <person name="Thomas B.C."/>
            <person name="Singh A."/>
            <person name="Wilkins M.J."/>
            <person name="Karaoz U."/>
            <person name="Brodie E.L."/>
            <person name="Williams K.H."/>
            <person name="Hubbard S.S."/>
            <person name="Banfield J.F."/>
        </authorList>
    </citation>
    <scope>NUCLEOTIDE SEQUENCE [LARGE SCALE GENOMIC DNA]</scope>
</reference>
<organism evidence="3 4">
    <name type="scientific">Candidatus Gottesmanbacteria bacterium RIFOXYB1_FULL_47_11</name>
    <dbReference type="NCBI Taxonomy" id="1798401"/>
    <lineage>
        <taxon>Bacteria</taxon>
        <taxon>Candidatus Gottesmaniibacteriota</taxon>
    </lineage>
</organism>
<feature type="transmembrane region" description="Helical" evidence="2">
    <location>
        <begin position="6"/>
        <end position="33"/>
    </location>
</feature>
<evidence type="ECO:0000256" key="1">
    <source>
        <dbReference type="ARBA" id="ARBA00022801"/>
    </source>
</evidence>
<dbReference type="InterPro" id="IPR005754">
    <property type="entry name" value="Sortase"/>
</dbReference>
<evidence type="ECO:0000256" key="2">
    <source>
        <dbReference type="SAM" id="Phobius"/>
    </source>
</evidence>
<protein>
    <recommendedName>
        <fullName evidence="5">Sortase</fullName>
    </recommendedName>
</protein>
<evidence type="ECO:0000313" key="4">
    <source>
        <dbReference type="Proteomes" id="UP000176186"/>
    </source>
</evidence>
<dbReference type="EMBL" id="MFKE01000018">
    <property type="protein sequence ID" value="OGG35141.1"/>
    <property type="molecule type" value="Genomic_DNA"/>
</dbReference>